<evidence type="ECO:0000256" key="1">
    <source>
        <dbReference type="ARBA" id="ARBA00006865"/>
    </source>
</evidence>
<keyword evidence="6" id="KW-1185">Reference proteome</keyword>
<keyword evidence="3" id="KW-0732">Signal</keyword>
<proteinExistence type="inferred from homology"/>
<dbReference type="PROSITE" id="PS51762">
    <property type="entry name" value="GH16_2"/>
    <property type="match status" value="1"/>
</dbReference>
<name>A0A4U1B1M9_9GAMM</name>
<dbReference type="OrthoDB" id="9809583at2"/>
<evidence type="ECO:0000313" key="6">
    <source>
        <dbReference type="Proteomes" id="UP000307999"/>
    </source>
</evidence>
<protein>
    <submittedName>
        <fullName evidence="5">Glycoside hydrolase family 16 protein</fullName>
    </submittedName>
</protein>
<evidence type="ECO:0000313" key="5">
    <source>
        <dbReference type="EMBL" id="TKB43064.1"/>
    </source>
</evidence>
<dbReference type="InterPro" id="IPR050546">
    <property type="entry name" value="Glycosyl_Hydrlase_16"/>
</dbReference>
<dbReference type="PANTHER" id="PTHR10963:SF55">
    <property type="entry name" value="GLYCOSIDE HYDROLASE FAMILY 16 PROTEIN"/>
    <property type="match status" value="1"/>
</dbReference>
<dbReference type="GO" id="GO:0004553">
    <property type="term" value="F:hydrolase activity, hydrolyzing O-glycosyl compounds"/>
    <property type="evidence" value="ECO:0007669"/>
    <property type="project" value="InterPro"/>
</dbReference>
<dbReference type="Proteomes" id="UP000307999">
    <property type="component" value="Unassembled WGS sequence"/>
</dbReference>
<dbReference type="CDD" id="cd08023">
    <property type="entry name" value="GH16_laminarinase_like"/>
    <property type="match status" value="1"/>
</dbReference>
<dbReference type="SUPFAM" id="SSF49899">
    <property type="entry name" value="Concanavalin A-like lectins/glucanases"/>
    <property type="match status" value="1"/>
</dbReference>
<gene>
    <name evidence="5" type="ORF">E8M12_16035</name>
</gene>
<dbReference type="PROSITE" id="PS51257">
    <property type="entry name" value="PROKAR_LIPOPROTEIN"/>
    <property type="match status" value="1"/>
</dbReference>
<organism evidence="5 6">
    <name type="scientific">Thalassotalea mangrovi</name>
    <dbReference type="NCBI Taxonomy" id="2572245"/>
    <lineage>
        <taxon>Bacteria</taxon>
        <taxon>Pseudomonadati</taxon>
        <taxon>Pseudomonadota</taxon>
        <taxon>Gammaproteobacteria</taxon>
        <taxon>Alteromonadales</taxon>
        <taxon>Colwelliaceae</taxon>
        <taxon>Thalassotalea</taxon>
    </lineage>
</organism>
<dbReference type="GO" id="GO:0005975">
    <property type="term" value="P:carbohydrate metabolic process"/>
    <property type="evidence" value="ECO:0007669"/>
    <property type="project" value="InterPro"/>
</dbReference>
<dbReference type="RefSeq" id="WP_136737284.1">
    <property type="nucleotide sequence ID" value="NZ_SWDB01000045.1"/>
</dbReference>
<keyword evidence="5" id="KW-0378">Hydrolase</keyword>
<comment type="similarity">
    <text evidence="1">Belongs to the glycosyl hydrolase 16 family.</text>
</comment>
<dbReference type="AlphaFoldDB" id="A0A4U1B1M9"/>
<feature type="chain" id="PRO_5020207641" evidence="3">
    <location>
        <begin position="27"/>
        <end position="296"/>
    </location>
</feature>
<dbReference type="InterPro" id="IPR000757">
    <property type="entry name" value="Beta-glucanase-like"/>
</dbReference>
<evidence type="ECO:0000256" key="3">
    <source>
        <dbReference type="SAM" id="SignalP"/>
    </source>
</evidence>
<comment type="caution">
    <text evidence="5">The sequence shown here is derived from an EMBL/GenBank/DDBJ whole genome shotgun (WGS) entry which is preliminary data.</text>
</comment>
<accession>A0A4U1B1M9</accession>
<evidence type="ECO:0000256" key="2">
    <source>
        <dbReference type="SAM" id="MobiDB-lite"/>
    </source>
</evidence>
<dbReference type="InterPro" id="IPR013320">
    <property type="entry name" value="ConA-like_dom_sf"/>
</dbReference>
<feature type="signal peptide" evidence="3">
    <location>
        <begin position="1"/>
        <end position="26"/>
    </location>
</feature>
<sequence length="296" mass="33895">MTKLIKPVFVCTALTTLAACSSTSLLDPASDPMVQPYPGTDVAGYQLAWSDEFNGTEVDENRWKYRLDCKHWSKQQKQNNSVSDGLLRIHLKKETVSCPENKALQPGQQEGEKPAGEVQYTGGGVISNDEMRYGYYEARLKTPTGAGWHSSFWMMRHGIYAGDPAYSQIELDPFENDSIDPKHYQIDAHQWRPEPGTEDPGRTQNKVGTKQVRFSDDTRLDEFHVYGMEFTETTIRYFFDGKLMKETAFPEKQYKHNDVSIWLTSIGTFLGNTKAIDDSRLPEQMQVDYVRFFKKQ</sequence>
<dbReference type="EMBL" id="SWDB01000045">
    <property type="protein sequence ID" value="TKB43064.1"/>
    <property type="molecule type" value="Genomic_DNA"/>
</dbReference>
<dbReference type="Gene3D" id="2.60.120.200">
    <property type="match status" value="1"/>
</dbReference>
<reference evidence="5 6" key="1">
    <citation type="submission" date="2019-04" db="EMBL/GenBank/DDBJ databases">
        <title>Thalassotalea guangxiensis sp. nov., isolated from sediment of the coastal wetland.</title>
        <authorList>
            <person name="Zheng S."/>
            <person name="Zhang D."/>
        </authorList>
    </citation>
    <scope>NUCLEOTIDE SEQUENCE [LARGE SCALE GENOMIC DNA]</scope>
    <source>
        <strain evidence="5 6">ZS-4</strain>
    </source>
</reference>
<feature type="domain" description="GH16" evidence="4">
    <location>
        <begin position="30"/>
        <end position="296"/>
    </location>
</feature>
<feature type="region of interest" description="Disordered" evidence="2">
    <location>
        <begin position="102"/>
        <end position="123"/>
    </location>
</feature>
<dbReference type="PANTHER" id="PTHR10963">
    <property type="entry name" value="GLYCOSYL HYDROLASE-RELATED"/>
    <property type="match status" value="1"/>
</dbReference>
<evidence type="ECO:0000259" key="4">
    <source>
        <dbReference type="PROSITE" id="PS51762"/>
    </source>
</evidence>
<dbReference type="Pfam" id="PF00722">
    <property type="entry name" value="Glyco_hydro_16"/>
    <property type="match status" value="1"/>
</dbReference>